<dbReference type="Pfam" id="PF00126">
    <property type="entry name" value="HTH_1"/>
    <property type="match status" value="1"/>
</dbReference>
<dbReference type="Gene3D" id="1.10.10.10">
    <property type="entry name" value="Winged helix-like DNA-binding domain superfamily/Winged helix DNA-binding domain"/>
    <property type="match status" value="1"/>
</dbReference>
<dbReference type="Proteomes" id="UP000031829">
    <property type="component" value="Chromosome"/>
</dbReference>
<dbReference type="InterPro" id="IPR000847">
    <property type="entry name" value="LysR_HTH_N"/>
</dbReference>
<protein>
    <submittedName>
        <fullName evidence="5">Bacterial regulatory helix-turn-helix, lysR family protein</fullName>
    </submittedName>
</protein>
<evidence type="ECO:0000256" key="2">
    <source>
        <dbReference type="ARBA" id="ARBA00023015"/>
    </source>
</evidence>
<evidence type="ECO:0000313" key="5">
    <source>
        <dbReference type="EMBL" id="AJI21257.1"/>
    </source>
</evidence>
<dbReference type="FunFam" id="1.10.10.10:FF:000001">
    <property type="entry name" value="LysR family transcriptional regulator"/>
    <property type="match status" value="1"/>
</dbReference>
<dbReference type="InterPro" id="IPR050950">
    <property type="entry name" value="HTH-type_LysR_regulators"/>
</dbReference>
<dbReference type="PRINTS" id="PR00039">
    <property type="entry name" value="HTHLYSR"/>
</dbReference>
<dbReference type="RefSeq" id="WP_034650279.1">
    <property type="nucleotide sequence ID" value="NZ_BCVB01000006.1"/>
</dbReference>
<proteinExistence type="inferred from homology"/>
<organism evidence="5 6">
    <name type="scientific">Priestia megaterium (strain ATCC 14581 / DSM 32 / CCUG 1817 / JCM 2506 / NBRC 15308 / NCIMB 9376 / NCTC 10342 / NRRL B-14308 / VKM B-512 / Ford 19)</name>
    <name type="common">Bacillus megaterium</name>
    <dbReference type="NCBI Taxonomy" id="1348623"/>
    <lineage>
        <taxon>Bacteria</taxon>
        <taxon>Bacillati</taxon>
        <taxon>Bacillota</taxon>
        <taxon>Bacilli</taxon>
        <taxon>Bacillales</taxon>
        <taxon>Bacillaceae</taxon>
        <taxon>Priestia</taxon>
    </lineage>
</organism>
<evidence type="ECO:0000256" key="1">
    <source>
        <dbReference type="ARBA" id="ARBA00009437"/>
    </source>
</evidence>
<name>A0A0B6AJL9_PRIM2</name>
<comment type="similarity">
    <text evidence="1">Belongs to the LysR transcriptional regulatory family.</text>
</comment>
<dbReference type="InterPro" id="IPR005119">
    <property type="entry name" value="LysR_subst-bd"/>
</dbReference>
<dbReference type="GO" id="GO:0003700">
    <property type="term" value="F:DNA-binding transcription factor activity"/>
    <property type="evidence" value="ECO:0007669"/>
    <property type="project" value="InterPro"/>
</dbReference>
<dbReference type="GO" id="GO:0003677">
    <property type="term" value="F:DNA binding"/>
    <property type="evidence" value="ECO:0007669"/>
    <property type="project" value="UniProtKB-KW"/>
</dbReference>
<dbReference type="GO" id="GO:0005829">
    <property type="term" value="C:cytosol"/>
    <property type="evidence" value="ECO:0007669"/>
    <property type="project" value="TreeGrafter"/>
</dbReference>
<keyword evidence="3" id="KW-0238">DNA-binding</keyword>
<dbReference type="Gene3D" id="3.40.190.290">
    <property type="match status" value="1"/>
</dbReference>
<dbReference type="EMBL" id="CP009920">
    <property type="protein sequence ID" value="AJI21257.1"/>
    <property type="molecule type" value="Genomic_DNA"/>
</dbReference>
<sequence length="294" mass="33867">MEWQQFKYFQTLARTQHMTRAAEKLLITQPALSRSIARFEEEVGAPLFDRQGRSIRLNQYGKVFLKRVDNMMKEFDKGQEEIQALLDPEKGQVSLGFLHTLSTDLIPDLIASFRSLYPKVNFQLRQSPSHVLLEQLELGELDLCLIAPMEEKSFIKWHHLWSEELFVIVPKNHRYADRERIALEEIAEESFIHLKEGFSLRLTFEQLFEETGGKPHIMFEGEEADTVAGLVGAGLGISILPDLHGIDQSKIVKIPLAKANCHRVIGLAWIEGRYLSPAVKQFRNFVLHKFNDQK</sequence>
<keyword evidence="2" id="KW-0805">Transcription regulation</keyword>
<dbReference type="SUPFAM" id="SSF53850">
    <property type="entry name" value="Periplasmic binding protein-like II"/>
    <property type="match status" value="1"/>
</dbReference>
<gene>
    <name evidence="5" type="ORF">BG04_279</name>
</gene>
<dbReference type="InterPro" id="IPR036390">
    <property type="entry name" value="WH_DNA-bd_sf"/>
</dbReference>
<dbReference type="KEGG" id="bmeg:BG04_279"/>
<evidence type="ECO:0000313" key="6">
    <source>
        <dbReference type="Proteomes" id="UP000031829"/>
    </source>
</evidence>
<dbReference type="Pfam" id="PF03466">
    <property type="entry name" value="LysR_substrate"/>
    <property type="match status" value="1"/>
</dbReference>
<dbReference type="SUPFAM" id="SSF46785">
    <property type="entry name" value="Winged helix' DNA-binding domain"/>
    <property type="match status" value="1"/>
</dbReference>
<keyword evidence="4" id="KW-0804">Transcription</keyword>
<reference evidence="5 6" key="1">
    <citation type="journal article" date="2015" name="Genome Announc.">
        <title>Complete genome sequences for 35 biothreat assay-relevant bacillus species.</title>
        <authorList>
            <person name="Johnson S.L."/>
            <person name="Daligault H.E."/>
            <person name="Davenport K.W."/>
            <person name="Jaissle J."/>
            <person name="Frey K.G."/>
            <person name="Ladner J.T."/>
            <person name="Broomall S.M."/>
            <person name="Bishop-Lilly K.A."/>
            <person name="Bruce D.C."/>
            <person name="Gibbons H.S."/>
            <person name="Coyne S.R."/>
            <person name="Lo C.C."/>
            <person name="Meincke L."/>
            <person name="Munk A.C."/>
            <person name="Koroleva G.I."/>
            <person name="Rosenzweig C.N."/>
            <person name="Palacios G.F."/>
            <person name="Redden C.L."/>
            <person name="Minogue T.D."/>
            <person name="Chain P.S."/>
        </authorList>
    </citation>
    <scope>NUCLEOTIDE SEQUENCE [LARGE SCALE GENOMIC DNA]</scope>
    <source>
        <strain evidence="6">ATCC 14581 / DSM 32 / JCM 2506 / NBRC 15308 / NCIMB 9376 / NCTC 10342 / NRRL B-14308 / VKM B-512</strain>
    </source>
</reference>
<dbReference type="HOGENOM" id="CLU_039613_6_2_9"/>
<dbReference type="AlphaFoldDB" id="A0A0B6AJL9"/>
<dbReference type="PANTHER" id="PTHR30419">
    <property type="entry name" value="HTH-TYPE TRANSCRIPTIONAL REGULATOR YBHD"/>
    <property type="match status" value="1"/>
</dbReference>
<evidence type="ECO:0000256" key="4">
    <source>
        <dbReference type="ARBA" id="ARBA00023163"/>
    </source>
</evidence>
<dbReference type="PROSITE" id="PS50931">
    <property type="entry name" value="HTH_LYSR"/>
    <property type="match status" value="1"/>
</dbReference>
<dbReference type="InterPro" id="IPR036388">
    <property type="entry name" value="WH-like_DNA-bd_sf"/>
</dbReference>
<accession>A0A0B6AJL9</accession>
<evidence type="ECO:0000256" key="3">
    <source>
        <dbReference type="ARBA" id="ARBA00023125"/>
    </source>
</evidence>
<dbReference type="PANTHER" id="PTHR30419:SF28">
    <property type="entry name" value="HTH-TYPE TRANSCRIPTIONAL REGULATOR BSDA"/>
    <property type="match status" value="1"/>
</dbReference>
<dbReference type="GeneID" id="93643793"/>
<dbReference type="CDD" id="cd08434">
    <property type="entry name" value="PBP2_GltC_like"/>
    <property type="match status" value="1"/>
</dbReference>